<accession>A0AAV8XX18</accession>
<keyword evidence="7" id="KW-1185">Reference proteome</keyword>
<evidence type="ECO:0000313" key="6">
    <source>
        <dbReference type="EMBL" id="KAJ8943595.1"/>
    </source>
</evidence>
<organism evidence="6 7">
    <name type="scientific">Aromia moschata</name>
    <dbReference type="NCBI Taxonomy" id="1265417"/>
    <lineage>
        <taxon>Eukaryota</taxon>
        <taxon>Metazoa</taxon>
        <taxon>Ecdysozoa</taxon>
        <taxon>Arthropoda</taxon>
        <taxon>Hexapoda</taxon>
        <taxon>Insecta</taxon>
        <taxon>Pterygota</taxon>
        <taxon>Neoptera</taxon>
        <taxon>Endopterygota</taxon>
        <taxon>Coleoptera</taxon>
        <taxon>Polyphaga</taxon>
        <taxon>Cucujiformia</taxon>
        <taxon>Chrysomeloidea</taxon>
        <taxon>Cerambycidae</taxon>
        <taxon>Cerambycinae</taxon>
        <taxon>Callichromatini</taxon>
        <taxon>Aromia</taxon>
    </lineage>
</organism>
<dbReference type="GO" id="GO:0005813">
    <property type="term" value="C:centrosome"/>
    <property type="evidence" value="ECO:0007669"/>
    <property type="project" value="UniProtKB-SubCell"/>
</dbReference>
<evidence type="ECO:0000313" key="7">
    <source>
        <dbReference type="Proteomes" id="UP001162162"/>
    </source>
</evidence>
<evidence type="ECO:0000256" key="5">
    <source>
        <dbReference type="ARBA" id="ARBA00023212"/>
    </source>
</evidence>
<dbReference type="InterPro" id="IPR024332">
    <property type="entry name" value="MOZART2"/>
</dbReference>
<reference evidence="6" key="1">
    <citation type="journal article" date="2023" name="Insect Mol. Biol.">
        <title>Genome sequencing provides insights into the evolution of gene families encoding plant cell wall-degrading enzymes in longhorned beetles.</title>
        <authorList>
            <person name="Shin N.R."/>
            <person name="Okamura Y."/>
            <person name="Kirsch R."/>
            <person name="Pauchet Y."/>
        </authorList>
    </citation>
    <scope>NUCLEOTIDE SEQUENCE</scope>
    <source>
        <strain evidence="6">AMC_N1</strain>
    </source>
</reference>
<dbReference type="EMBL" id="JAPWTK010000284">
    <property type="protein sequence ID" value="KAJ8943595.1"/>
    <property type="molecule type" value="Genomic_DNA"/>
</dbReference>
<evidence type="ECO:0000256" key="3">
    <source>
        <dbReference type="ARBA" id="ARBA00007286"/>
    </source>
</evidence>
<dbReference type="GO" id="GO:0005819">
    <property type="term" value="C:spindle"/>
    <property type="evidence" value="ECO:0007669"/>
    <property type="project" value="UniProtKB-SubCell"/>
</dbReference>
<evidence type="ECO:0000256" key="2">
    <source>
        <dbReference type="ARBA" id="ARBA00004300"/>
    </source>
</evidence>
<dbReference type="AlphaFoldDB" id="A0AAV8XX18"/>
<evidence type="ECO:0000256" key="1">
    <source>
        <dbReference type="ARBA" id="ARBA00004186"/>
    </source>
</evidence>
<keyword evidence="5" id="KW-0206">Cytoskeleton</keyword>
<evidence type="ECO:0000256" key="4">
    <source>
        <dbReference type="ARBA" id="ARBA00022490"/>
    </source>
</evidence>
<gene>
    <name evidence="6" type="ORF">NQ318_006597</name>
</gene>
<sequence length="84" mass="9532">MPSKTIENVAITDSNLEPHQDELQQLGELAGIYMDHKVFRIIIELLNMGIDPDTIYNLLKTIKRSRNPKSRSSVLSHKSAKSKN</sequence>
<comment type="caution">
    <text evidence="6">The sequence shown here is derived from an EMBL/GenBank/DDBJ whole genome shotgun (WGS) entry which is preliminary data.</text>
</comment>
<protein>
    <recommendedName>
        <fullName evidence="8">Mitotic-spindle organizing protein 1</fullName>
    </recommendedName>
</protein>
<comment type="subcellular location">
    <subcellularLocation>
        <location evidence="2">Cytoplasm</location>
        <location evidence="2">Cytoskeleton</location>
        <location evidence="2">Microtubule organizing center</location>
        <location evidence="2">Centrosome</location>
    </subcellularLocation>
    <subcellularLocation>
        <location evidence="1">Cytoplasm</location>
        <location evidence="1">Cytoskeleton</location>
        <location evidence="1">Spindle</location>
    </subcellularLocation>
</comment>
<dbReference type="Pfam" id="PF12926">
    <property type="entry name" value="MOZART2"/>
    <property type="match status" value="1"/>
</dbReference>
<comment type="similarity">
    <text evidence="3">Belongs to the MOZART2 family.</text>
</comment>
<keyword evidence="4" id="KW-0963">Cytoplasm</keyword>
<evidence type="ECO:0008006" key="8">
    <source>
        <dbReference type="Google" id="ProtNLM"/>
    </source>
</evidence>
<name>A0AAV8XX18_9CUCU</name>
<dbReference type="Proteomes" id="UP001162162">
    <property type="component" value="Unassembled WGS sequence"/>
</dbReference>
<proteinExistence type="inferred from homology"/>